<feature type="compositionally biased region" description="Pro residues" evidence="1">
    <location>
        <begin position="43"/>
        <end position="65"/>
    </location>
</feature>
<dbReference type="Proteomes" id="UP000269721">
    <property type="component" value="Unassembled WGS sequence"/>
</dbReference>
<gene>
    <name evidence="2" type="ORF">BDK51DRAFT_51599</name>
</gene>
<evidence type="ECO:0000313" key="2">
    <source>
        <dbReference type="EMBL" id="RKO92030.1"/>
    </source>
</evidence>
<sequence>MPKADSSSALLTTRPCPFPHIRVPSRSAPRSARTVREAAALAPPTPPQTPPIIIPPAPQRTPPSAPKRDCLESPALLGPACADLRCLEVAATFTLRLWFRAASPPSDSEAPPSPISPTASAPPFLPPCASLFPLAESPTPTPTSPAPATRLRSFTLRALQSTRLSTHTLFFALLLLARLAHASRRSPFRPESGAEVRLLGIALLLADAAINDQTVSVRSWARLMDLSAREVVTMKTEFLKGIGFDVSLRGYETFLKGVMVPLLREVANRRCGVMFDTSEPESLWNSFFCKEVYVNRLYILSRKDDRQDDPFLMITVAIANKLTATSGATGNTASSLSEAAMPIEE</sequence>
<dbReference type="GO" id="GO:0016538">
    <property type="term" value="F:cyclin-dependent protein serine/threonine kinase regulator activity"/>
    <property type="evidence" value="ECO:0007669"/>
    <property type="project" value="TreeGrafter"/>
</dbReference>
<dbReference type="AlphaFoldDB" id="A0A4P9WLL9"/>
<dbReference type="EMBL" id="KZ994802">
    <property type="protein sequence ID" value="RKO92030.1"/>
    <property type="molecule type" value="Genomic_DNA"/>
</dbReference>
<dbReference type="Gene3D" id="1.10.472.10">
    <property type="entry name" value="Cyclin-like"/>
    <property type="match status" value="1"/>
</dbReference>
<keyword evidence="3" id="KW-1185">Reference proteome</keyword>
<protein>
    <recommendedName>
        <fullName evidence="4">Cyclin N-terminal domain-containing protein</fullName>
    </recommendedName>
</protein>
<evidence type="ECO:0000256" key="1">
    <source>
        <dbReference type="SAM" id="MobiDB-lite"/>
    </source>
</evidence>
<evidence type="ECO:0000313" key="3">
    <source>
        <dbReference type="Proteomes" id="UP000269721"/>
    </source>
</evidence>
<evidence type="ECO:0008006" key="4">
    <source>
        <dbReference type="Google" id="ProtNLM"/>
    </source>
</evidence>
<feature type="compositionally biased region" description="Polar residues" evidence="1">
    <location>
        <begin position="1"/>
        <end position="11"/>
    </location>
</feature>
<proteinExistence type="predicted"/>
<feature type="region of interest" description="Disordered" evidence="1">
    <location>
        <begin position="1"/>
        <end position="67"/>
    </location>
</feature>
<name>A0A4P9WLL9_9FUNG</name>
<dbReference type="InterPro" id="IPR013922">
    <property type="entry name" value="Cyclin_PHO80-like"/>
</dbReference>
<dbReference type="GO" id="GO:0000307">
    <property type="term" value="C:cyclin-dependent protein kinase holoenzyme complex"/>
    <property type="evidence" value="ECO:0007669"/>
    <property type="project" value="TreeGrafter"/>
</dbReference>
<feature type="compositionally biased region" description="Low complexity" evidence="1">
    <location>
        <begin position="22"/>
        <end position="42"/>
    </location>
</feature>
<dbReference type="GO" id="GO:0019901">
    <property type="term" value="F:protein kinase binding"/>
    <property type="evidence" value="ECO:0007669"/>
    <property type="project" value="InterPro"/>
</dbReference>
<organism evidence="2 3">
    <name type="scientific">Blyttiomyces helicus</name>
    <dbReference type="NCBI Taxonomy" id="388810"/>
    <lineage>
        <taxon>Eukaryota</taxon>
        <taxon>Fungi</taxon>
        <taxon>Fungi incertae sedis</taxon>
        <taxon>Chytridiomycota</taxon>
        <taxon>Chytridiomycota incertae sedis</taxon>
        <taxon>Chytridiomycetes</taxon>
        <taxon>Chytridiomycetes incertae sedis</taxon>
        <taxon>Blyttiomyces</taxon>
    </lineage>
</organism>
<dbReference type="GO" id="GO:0005634">
    <property type="term" value="C:nucleus"/>
    <property type="evidence" value="ECO:0007669"/>
    <property type="project" value="TreeGrafter"/>
</dbReference>
<accession>A0A4P9WLL9</accession>
<dbReference type="PANTHER" id="PTHR15615:SF27">
    <property type="entry name" value="PHO85 CYCLIN CLG1"/>
    <property type="match status" value="1"/>
</dbReference>
<reference evidence="3" key="1">
    <citation type="journal article" date="2018" name="Nat. Microbiol.">
        <title>Leveraging single-cell genomics to expand the fungal tree of life.</title>
        <authorList>
            <person name="Ahrendt S.R."/>
            <person name="Quandt C.A."/>
            <person name="Ciobanu D."/>
            <person name="Clum A."/>
            <person name="Salamov A."/>
            <person name="Andreopoulos B."/>
            <person name="Cheng J.F."/>
            <person name="Woyke T."/>
            <person name="Pelin A."/>
            <person name="Henrissat B."/>
            <person name="Reynolds N.K."/>
            <person name="Benny G.L."/>
            <person name="Smith M.E."/>
            <person name="James T.Y."/>
            <person name="Grigoriev I.V."/>
        </authorList>
    </citation>
    <scope>NUCLEOTIDE SEQUENCE [LARGE SCALE GENOMIC DNA]</scope>
</reference>
<dbReference type="PANTHER" id="PTHR15615">
    <property type="match status" value="1"/>
</dbReference>